<comment type="subcellular location">
    <subcellularLocation>
        <location evidence="1">Membrane</location>
        <topology evidence="1">Multi-pass membrane protein</topology>
    </subcellularLocation>
</comment>
<accession>A0AA87ZJ80</accession>
<dbReference type="Pfam" id="PF14159">
    <property type="entry name" value="CAAD"/>
    <property type="match status" value="1"/>
</dbReference>
<organism evidence="5 6">
    <name type="scientific">Ficus carica</name>
    <name type="common">Common fig</name>
    <dbReference type="NCBI Taxonomy" id="3494"/>
    <lineage>
        <taxon>Eukaryota</taxon>
        <taxon>Viridiplantae</taxon>
        <taxon>Streptophyta</taxon>
        <taxon>Embryophyta</taxon>
        <taxon>Tracheophyta</taxon>
        <taxon>Spermatophyta</taxon>
        <taxon>Magnoliopsida</taxon>
        <taxon>eudicotyledons</taxon>
        <taxon>Gunneridae</taxon>
        <taxon>Pentapetalae</taxon>
        <taxon>rosids</taxon>
        <taxon>fabids</taxon>
        <taxon>Rosales</taxon>
        <taxon>Moraceae</taxon>
        <taxon>Ficeae</taxon>
        <taxon>Ficus</taxon>
    </lineage>
</organism>
<dbReference type="InterPro" id="IPR033344">
    <property type="entry name" value="CURT1"/>
</dbReference>
<evidence type="ECO:0000313" key="5">
    <source>
        <dbReference type="EMBL" id="GMN33950.1"/>
    </source>
</evidence>
<keyword evidence="6" id="KW-1185">Reference proteome</keyword>
<reference evidence="5" key="1">
    <citation type="submission" date="2023-07" db="EMBL/GenBank/DDBJ databases">
        <title>draft genome sequence of fig (Ficus carica).</title>
        <authorList>
            <person name="Takahashi T."/>
            <person name="Nishimura K."/>
        </authorList>
    </citation>
    <scope>NUCLEOTIDE SEQUENCE</scope>
</reference>
<feature type="transmembrane region" description="Helical" evidence="3">
    <location>
        <begin position="201"/>
        <end position="220"/>
    </location>
</feature>
<dbReference type="EMBL" id="BTGU01000004">
    <property type="protein sequence ID" value="GMN33950.1"/>
    <property type="molecule type" value="Genomic_DNA"/>
</dbReference>
<dbReference type="PANTHER" id="PTHR33222">
    <property type="match status" value="1"/>
</dbReference>
<evidence type="ECO:0000256" key="3">
    <source>
        <dbReference type="SAM" id="Phobius"/>
    </source>
</evidence>
<evidence type="ECO:0000256" key="2">
    <source>
        <dbReference type="SAM" id="MobiDB-lite"/>
    </source>
</evidence>
<evidence type="ECO:0000256" key="1">
    <source>
        <dbReference type="ARBA" id="ARBA00004141"/>
    </source>
</evidence>
<feature type="domain" description="Cyanobacterial aminoacyl-tRNA synthetase CAAD" evidence="4">
    <location>
        <begin position="165"/>
        <end position="240"/>
    </location>
</feature>
<keyword evidence="3" id="KW-0472">Membrane</keyword>
<dbReference type="PANTHER" id="PTHR33222:SF2">
    <property type="entry name" value="PROTEIN CURVATURE THYLAKOID 1D, CHLOROPLASTIC"/>
    <property type="match status" value="1"/>
</dbReference>
<feature type="compositionally biased region" description="Polar residues" evidence="2">
    <location>
        <begin position="74"/>
        <end position="109"/>
    </location>
</feature>
<protein>
    <recommendedName>
        <fullName evidence="4">Cyanobacterial aminoacyl-tRNA synthetase CAAD domain-containing protein</fullName>
    </recommendedName>
</protein>
<sequence length="244" mass="27213">MELCLSRAMSKLPNHNNRLLLNSNPSHLHCKSSSLIPLRRTSLLSPAARGLRYRLVYYPKCLPRSTTSEETSSGASQYTKEVTPEETSSGANQYTNEATSEETSIGTNQYTGEKLDSMITFEDVSPVEKKSDNDVLMTGVTEEGPPVDEENSLISELLDKLNIDSEDTYLYLLYGGGASIALWLASAVVGAVDSIPLFPKLLEIVGLGYTAWFTYRYLLFKKNREELFARFEELKEEIIGSDED</sequence>
<name>A0AA87ZJ80_FICCA</name>
<dbReference type="InterPro" id="IPR025564">
    <property type="entry name" value="CAAD_dom"/>
</dbReference>
<evidence type="ECO:0000313" key="6">
    <source>
        <dbReference type="Proteomes" id="UP001187192"/>
    </source>
</evidence>
<gene>
    <name evidence="5" type="ORF">TIFTF001_004429</name>
</gene>
<keyword evidence="3" id="KW-0812">Transmembrane</keyword>
<keyword evidence="3" id="KW-1133">Transmembrane helix</keyword>
<dbReference type="GO" id="GO:0009535">
    <property type="term" value="C:chloroplast thylakoid membrane"/>
    <property type="evidence" value="ECO:0007669"/>
    <property type="project" value="TreeGrafter"/>
</dbReference>
<evidence type="ECO:0000259" key="4">
    <source>
        <dbReference type="Pfam" id="PF14159"/>
    </source>
</evidence>
<comment type="caution">
    <text evidence="5">The sequence shown here is derived from an EMBL/GenBank/DDBJ whole genome shotgun (WGS) entry which is preliminary data.</text>
</comment>
<proteinExistence type="predicted"/>
<feature type="transmembrane region" description="Helical" evidence="3">
    <location>
        <begin position="169"/>
        <end position="189"/>
    </location>
</feature>
<dbReference type="Proteomes" id="UP001187192">
    <property type="component" value="Unassembled WGS sequence"/>
</dbReference>
<feature type="region of interest" description="Disordered" evidence="2">
    <location>
        <begin position="64"/>
        <end position="109"/>
    </location>
</feature>
<dbReference type="AlphaFoldDB" id="A0AA87ZJ80"/>